<evidence type="ECO:0000313" key="3">
    <source>
        <dbReference type="Proteomes" id="UP001420932"/>
    </source>
</evidence>
<organism evidence="2 3">
    <name type="scientific">Stephania yunnanensis</name>
    <dbReference type="NCBI Taxonomy" id="152371"/>
    <lineage>
        <taxon>Eukaryota</taxon>
        <taxon>Viridiplantae</taxon>
        <taxon>Streptophyta</taxon>
        <taxon>Embryophyta</taxon>
        <taxon>Tracheophyta</taxon>
        <taxon>Spermatophyta</taxon>
        <taxon>Magnoliopsida</taxon>
        <taxon>Ranunculales</taxon>
        <taxon>Menispermaceae</taxon>
        <taxon>Menispermoideae</taxon>
        <taxon>Cissampelideae</taxon>
        <taxon>Stephania</taxon>
    </lineage>
</organism>
<protein>
    <submittedName>
        <fullName evidence="2">Uncharacterized protein</fullName>
    </submittedName>
</protein>
<feature type="compositionally biased region" description="Polar residues" evidence="1">
    <location>
        <begin position="88"/>
        <end position="99"/>
    </location>
</feature>
<evidence type="ECO:0000256" key="1">
    <source>
        <dbReference type="SAM" id="MobiDB-lite"/>
    </source>
</evidence>
<feature type="region of interest" description="Disordered" evidence="1">
    <location>
        <begin position="139"/>
        <end position="205"/>
    </location>
</feature>
<dbReference type="EMBL" id="JBBNAF010000058">
    <property type="protein sequence ID" value="KAK9081020.1"/>
    <property type="molecule type" value="Genomic_DNA"/>
</dbReference>
<feature type="compositionally biased region" description="Low complexity" evidence="1">
    <location>
        <begin position="173"/>
        <end position="184"/>
    </location>
</feature>
<feature type="compositionally biased region" description="Basic and acidic residues" evidence="1">
    <location>
        <begin position="30"/>
        <end position="40"/>
    </location>
</feature>
<evidence type="ECO:0000313" key="2">
    <source>
        <dbReference type="EMBL" id="KAK9081020.1"/>
    </source>
</evidence>
<name>A0AAP0DX35_9MAGN</name>
<dbReference type="AlphaFoldDB" id="A0AAP0DX35"/>
<gene>
    <name evidence="2" type="ORF">Syun_030700</name>
</gene>
<dbReference type="Proteomes" id="UP001420932">
    <property type="component" value="Unassembled WGS sequence"/>
</dbReference>
<accession>A0AAP0DX35</accession>
<reference evidence="2 3" key="1">
    <citation type="submission" date="2024-01" db="EMBL/GenBank/DDBJ databases">
        <title>Genome assemblies of Stephania.</title>
        <authorList>
            <person name="Yang L."/>
        </authorList>
    </citation>
    <scope>NUCLEOTIDE SEQUENCE [LARGE SCALE GENOMIC DNA]</scope>
    <source>
        <strain evidence="2">YNDBR</strain>
        <tissue evidence="2">Leaf</tissue>
    </source>
</reference>
<sequence length="205" mass="22612">MRHYLGELQNPFTSRGLDPMLFSSPTTQRTQKERTREGRPWRRNPRTAADDSSVDDSGEPLAMVDQQATQTRCSNSEDRQQARMASRNVHQQQQVSGTASRRGAVTPGRFQPRRPAATAHHNCCRHRSIIATIIKEEGSRTDGAAGVDNRQRRRSSRRATQAVRTGRWDSEPARAAASGSFGRGQPAATANHREISDIGAVNGVA</sequence>
<keyword evidence="3" id="KW-1185">Reference proteome</keyword>
<feature type="region of interest" description="Disordered" evidence="1">
    <location>
        <begin position="1"/>
        <end position="121"/>
    </location>
</feature>
<proteinExistence type="predicted"/>
<comment type="caution">
    <text evidence="2">The sequence shown here is derived from an EMBL/GenBank/DDBJ whole genome shotgun (WGS) entry which is preliminary data.</text>
</comment>